<dbReference type="EMBL" id="ASPP01048339">
    <property type="protein sequence ID" value="ETN97881.1"/>
    <property type="molecule type" value="Genomic_DNA"/>
</dbReference>
<dbReference type="Proteomes" id="UP000023152">
    <property type="component" value="Unassembled WGS sequence"/>
</dbReference>
<evidence type="ECO:0000313" key="1">
    <source>
        <dbReference type="EMBL" id="ETN97881.1"/>
    </source>
</evidence>
<name>X6L9V0_RETFI</name>
<evidence type="ECO:0000313" key="2">
    <source>
        <dbReference type="Proteomes" id="UP000023152"/>
    </source>
</evidence>
<dbReference type="AlphaFoldDB" id="X6L9V0"/>
<accession>X6L9V0</accession>
<sequence length="103" mass="12060">MQISAMWNHSIDFNLIHAILDGTQGKIDQAIKLLSMFETWKLQPNNIKKYEKKKFIKKRCCNHQINLFCIFAEEKGFSRRTPIKNAISVTVNDGLPFVKKDYK</sequence>
<reference evidence="1 2" key="1">
    <citation type="journal article" date="2013" name="Curr. Biol.">
        <title>The Genome of the Foraminiferan Reticulomyxa filosa.</title>
        <authorList>
            <person name="Glockner G."/>
            <person name="Hulsmann N."/>
            <person name="Schleicher M."/>
            <person name="Noegel A.A."/>
            <person name="Eichinger L."/>
            <person name="Gallinger C."/>
            <person name="Pawlowski J."/>
            <person name="Sierra R."/>
            <person name="Euteneuer U."/>
            <person name="Pillet L."/>
            <person name="Moustafa A."/>
            <person name="Platzer M."/>
            <person name="Groth M."/>
            <person name="Szafranski K."/>
            <person name="Schliwa M."/>
        </authorList>
    </citation>
    <scope>NUCLEOTIDE SEQUENCE [LARGE SCALE GENOMIC DNA]</scope>
</reference>
<organism evidence="1 2">
    <name type="scientific">Reticulomyxa filosa</name>
    <dbReference type="NCBI Taxonomy" id="46433"/>
    <lineage>
        <taxon>Eukaryota</taxon>
        <taxon>Sar</taxon>
        <taxon>Rhizaria</taxon>
        <taxon>Retaria</taxon>
        <taxon>Foraminifera</taxon>
        <taxon>Monothalamids</taxon>
        <taxon>Reticulomyxidae</taxon>
        <taxon>Reticulomyxa</taxon>
    </lineage>
</organism>
<protein>
    <submittedName>
        <fullName evidence="1">Uncharacterized protein</fullName>
    </submittedName>
</protein>
<gene>
    <name evidence="1" type="ORF">RFI_39645</name>
</gene>
<proteinExistence type="predicted"/>
<comment type="caution">
    <text evidence="1">The sequence shown here is derived from an EMBL/GenBank/DDBJ whole genome shotgun (WGS) entry which is preliminary data.</text>
</comment>
<keyword evidence="2" id="KW-1185">Reference proteome</keyword>